<evidence type="ECO:0000256" key="2">
    <source>
        <dbReference type="ARBA" id="ARBA00005510"/>
    </source>
</evidence>
<dbReference type="PANTHER" id="PTHR12565:SF431">
    <property type="entry name" value="TRANSCRIPTION FACTOR BHLH137"/>
    <property type="match status" value="1"/>
</dbReference>
<dbReference type="GO" id="GO:0003700">
    <property type="term" value="F:DNA-binding transcription factor activity"/>
    <property type="evidence" value="ECO:0007669"/>
    <property type="project" value="TreeGrafter"/>
</dbReference>
<accession>A0A7I8IR34</accession>
<dbReference type="PANTHER" id="PTHR12565">
    <property type="entry name" value="STEROL REGULATORY ELEMENT-BINDING PROTEIN"/>
    <property type="match status" value="1"/>
</dbReference>
<dbReference type="InterPro" id="IPR036638">
    <property type="entry name" value="HLH_DNA-bd_sf"/>
</dbReference>
<dbReference type="EMBL" id="LR743592">
    <property type="protein sequence ID" value="CAA2620266.1"/>
    <property type="molecule type" value="Genomic_DNA"/>
</dbReference>
<keyword evidence="4" id="KW-0804">Transcription</keyword>
<dbReference type="AlphaFoldDB" id="A0A7I8IR34"/>
<keyword evidence="9" id="KW-1185">Reference proteome</keyword>
<name>A0A7I8IR34_SPIIN</name>
<dbReference type="Gene3D" id="4.10.280.10">
    <property type="entry name" value="Helix-loop-helix DNA-binding domain"/>
    <property type="match status" value="1"/>
</dbReference>
<proteinExistence type="inferred from homology"/>
<evidence type="ECO:0000259" key="7">
    <source>
        <dbReference type="PROSITE" id="PS50888"/>
    </source>
</evidence>
<comment type="similarity">
    <text evidence="2">Belongs to the bHLH protein family.</text>
</comment>
<dbReference type="GO" id="GO:0005634">
    <property type="term" value="C:nucleus"/>
    <property type="evidence" value="ECO:0007669"/>
    <property type="project" value="UniProtKB-SubCell"/>
</dbReference>
<evidence type="ECO:0000256" key="1">
    <source>
        <dbReference type="ARBA" id="ARBA00004123"/>
    </source>
</evidence>
<evidence type="ECO:0000313" key="9">
    <source>
        <dbReference type="Proteomes" id="UP001189122"/>
    </source>
</evidence>
<feature type="domain" description="BHLH" evidence="7">
    <location>
        <begin position="1"/>
        <end position="31"/>
    </location>
</feature>
<dbReference type="InterPro" id="IPR024097">
    <property type="entry name" value="bHLH_ZIP_TF"/>
</dbReference>
<feature type="compositionally biased region" description="Basic residues" evidence="6">
    <location>
        <begin position="107"/>
        <end position="118"/>
    </location>
</feature>
<dbReference type="InterPro" id="IPR011598">
    <property type="entry name" value="bHLH_dom"/>
</dbReference>
<organism evidence="8">
    <name type="scientific">Spirodela intermedia</name>
    <name type="common">Intermediate duckweed</name>
    <dbReference type="NCBI Taxonomy" id="51605"/>
    <lineage>
        <taxon>Eukaryota</taxon>
        <taxon>Viridiplantae</taxon>
        <taxon>Streptophyta</taxon>
        <taxon>Embryophyta</taxon>
        <taxon>Tracheophyta</taxon>
        <taxon>Spermatophyta</taxon>
        <taxon>Magnoliopsida</taxon>
        <taxon>Liliopsida</taxon>
        <taxon>Araceae</taxon>
        <taxon>Lemnoideae</taxon>
        <taxon>Spirodela</taxon>
    </lineage>
</organism>
<dbReference type="GO" id="GO:0046983">
    <property type="term" value="F:protein dimerization activity"/>
    <property type="evidence" value="ECO:0007669"/>
    <property type="project" value="InterPro"/>
</dbReference>
<gene>
    <name evidence="8" type="ORF">SI7747_05006435</name>
</gene>
<sequence>MKMLQGLVPGCDKVIGKALLLDEIINYVQSLQNQVEFLSMKLASLNPVLYELGLDSDGYMLSPETASSSSSSLFNAFSCSPSGRWMGNFRGFLRRRRQTGNDCRERQSRRRRHLKMPE</sequence>
<evidence type="ECO:0000256" key="5">
    <source>
        <dbReference type="ARBA" id="ARBA00023242"/>
    </source>
</evidence>
<evidence type="ECO:0000256" key="4">
    <source>
        <dbReference type="ARBA" id="ARBA00023163"/>
    </source>
</evidence>
<evidence type="ECO:0000256" key="3">
    <source>
        <dbReference type="ARBA" id="ARBA00023015"/>
    </source>
</evidence>
<evidence type="ECO:0000313" key="8">
    <source>
        <dbReference type="EMBL" id="CAA2620266.1"/>
    </source>
</evidence>
<feature type="region of interest" description="Disordered" evidence="6">
    <location>
        <begin position="98"/>
        <end position="118"/>
    </location>
</feature>
<dbReference type="PROSITE" id="PS50888">
    <property type="entry name" value="BHLH"/>
    <property type="match status" value="1"/>
</dbReference>
<dbReference type="Proteomes" id="UP001189122">
    <property type="component" value="Unassembled WGS sequence"/>
</dbReference>
<dbReference type="EMBL" id="CACRZD030000005">
    <property type="protein sequence ID" value="CAA6660015.1"/>
    <property type="molecule type" value="Genomic_DNA"/>
</dbReference>
<reference evidence="8 9" key="1">
    <citation type="submission" date="2019-12" db="EMBL/GenBank/DDBJ databases">
        <authorList>
            <person name="Scholz U."/>
            <person name="Mascher M."/>
            <person name="Fiebig A."/>
        </authorList>
    </citation>
    <scope>NUCLEOTIDE SEQUENCE</scope>
</reference>
<comment type="subcellular location">
    <subcellularLocation>
        <location evidence="1">Nucleus</location>
    </subcellularLocation>
</comment>
<evidence type="ECO:0000256" key="6">
    <source>
        <dbReference type="SAM" id="MobiDB-lite"/>
    </source>
</evidence>
<keyword evidence="5" id="KW-0539">Nucleus</keyword>
<keyword evidence="3" id="KW-0805">Transcription regulation</keyword>
<protein>
    <recommendedName>
        <fullName evidence="7">BHLH domain-containing protein</fullName>
    </recommendedName>
</protein>
<dbReference type="SUPFAM" id="SSF47459">
    <property type="entry name" value="HLH, helix-loop-helix DNA-binding domain"/>
    <property type="match status" value="1"/>
</dbReference>